<organism evidence="1 2">
    <name type="scientific">Protea cynaroides</name>
    <dbReference type="NCBI Taxonomy" id="273540"/>
    <lineage>
        <taxon>Eukaryota</taxon>
        <taxon>Viridiplantae</taxon>
        <taxon>Streptophyta</taxon>
        <taxon>Embryophyta</taxon>
        <taxon>Tracheophyta</taxon>
        <taxon>Spermatophyta</taxon>
        <taxon>Magnoliopsida</taxon>
        <taxon>Proteales</taxon>
        <taxon>Proteaceae</taxon>
        <taxon>Protea</taxon>
    </lineage>
</organism>
<protein>
    <submittedName>
        <fullName evidence="1">Uncharacterized protein</fullName>
    </submittedName>
</protein>
<dbReference type="EMBL" id="JAMYWD010000002">
    <property type="protein sequence ID" value="KAJ4978093.1"/>
    <property type="molecule type" value="Genomic_DNA"/>
</dbReference>
<sequence>MCRRRQISSRSVGRERQFLILSRDLSSLSQACCDRDSTVSGPIVGKGSSQGVTMVFAAATHATISYVGVECCRQVLDLLELDAVDSGQGLHVRSGFEQEPRLDLNMVNQEAVVLSTGATVVVRTNGAVEEFLLFAATHAISSHVGVDRCQRVVFFQDKRDQMSHGKARHMVIGFFRKKSSRKEGPRQDPQSAGVHGFSSKIPGFKALQYAKKSGQVDSRSVVAQVTTEREILLGDQSVEAKTSSESSLSHVGTIVTSVDFQERSPGSMQGIRAGILVSLMALGMELEVQV</sequence>
<proteinExistence type="predicted"/>
<reference evidence="1" key="1">
    <citation type="journal article" date="2023" name="Plant J.">
        <title>The genome of the king protea, Protea cynaroides.</title>
        <authorList>
            <person name="Chang J."/>
            <person name="Duong T.A."/>
            <person name="Schoeman C."/>
            <person name="Ma X."/>
            <person name="Roodt D."/>
            <person name="Barker N."/>
            <person name="Li Z."/>
            <person name="Van de Peer Y."/>
            <person name="Mizrachi E."/>
        </authorList>
    </citation>
    <scope>NUCLEOTIDE SEQUENCE</scope>
    <source>
        <tissue evidence="1">Young leaves</tissue>
    </source>
</reference>
<accession>A0A9Q0KWH7</accession>
<name>A0A9Q0KWH7_9MAGN</name>
<evidence type="ECO:0000313" key="1">
    <source>
        <dbReference type="EMBL" id="KAJ4978093.1"/>
    </source>
</evidence>
<evidence type="ECO:0000313" key="2">
    <source>
        <dbReference type="Proteomes" id="UP001141806"/>
    </source>
</evidence>
<dbReference type="Proteomes" id="UP001141806">
    <property type="component" value="Unassembled WGS sequence"/>
</dbReference>
<gene>
    <name evidence="1" type="ORF">NE237_008873</name>
</gene>
<keyword evidence="2" id="KW-1185">Reference proteome</keyword>
<dbReference type="AlphaFoldDB" id="A0A9Q0KWH7"/>
<comment type="caution">
    <text evidence="1">The sequence shown here is derived from an EMBL/GenBank/DDBJ whole genome shotgun (WGS) entry which is preliminary data.</text>
</comment>